<dbReference type="PANTHER" id="PTHR21229:SF84">
    <property type="match status" value="1"/>
</dbReference>
<dbReference type="InterPro" id="IPR009637">
    <property type="entry name" value="GPR107/GPR108-like"/>
</dbReference>
<reference evidence="4" key="1">
    <citation type="submission" date="2015-02" db="EMBL/GenBank/DDBJ databases">
        <title>Genome sequencing for Strongylocentrotus purpuratus.</title>
        <authorList>
            <person name="Murali S."/>
            <person name="Liu Y."/>
            <person name="Vee V."/>
            <person name="English A."/>
            <person name="Wang M."/>
            <person name="Skinner E."/>
            <person name="Han Y."/>
            <person name="Muzny D.M."/>
            <person name="Worley K.C."/>
            <person name="Gibbs R.A."/>
        </authorList>
    </citation>
    <scope>NUCLEOTIDE SEQUENCE</scope>
</reference>
<evidence type="ECO:0000256" key="2">
    <source>
        <dbReference type="SAM" id="SignalP"/>
    </source>
</evidence>
<keyword evidence="2" id="KW-0732">Signal</keyword>
<dbReference type="Proteomes" id="UP000007110">
    <property type="component" value="Unassembled WGS sequence"/>
</dbReference>
<dbReference type="AlphaFoldDB" id="A0A7M7LT04"/>
<dbReference type="EnsemblMetazoa" id="XM_011670070">
    <property type="protein sequence ID" value="XP_011668372"/>
    <property type="gene ID" value="LOC100889173"/>
</dbReference>
<evidence type="ECO:0000313" key="4">
    <source>
        <dbReference type="Proteomes" id="UP000007110"/>
    </source>
</evidence>
<keyword evidence="1" id="KW-0472">Membrane</keyword>
<name>A0A7M7LT04_STRPU</name>
<feature type="transmembrane region" description="Helical" evidence="1">
    <location>
        <begin position="237"/>
        <end position="258"/>
    </location>
</feature>
<dbReference type="GeneID" id="100889173"/>
<dbReference type="PANTHER" id="PTHR21229">
    <property type="entry name" value="LUNG SEVEN TRANSMEMBRANE RECEPTOR"/>
    <property type="match status" value="1"/>
</dbReference>
<evidence type="ECO:0000313" key="3">
    <source>
        <dbReference type="EnsemblMetazoa" id="XP_011668372"/>
    </source>
</evidence>
<accession>A0A7M7LT04</accession>
<feature type="chain" id="PRO_5029743076" evidence="2">
    <location>
        <begin position="25"/>
        <end position="504"/>
    </location>
</feature>
<feature type="transmembrane region" description="Helical" evidence="1">
    <location>
        <begin position="278"/>
        <end position="296"/>
    </location>
</feature>
<reference evidence="3" key="2">
    <citation type="submission" date="2021-01" db="UniProtKB">
        <authorList>
            <consortium name="EnsemblMetazoa"/>
        </authorList>
    </citation>
    <scope>IDENTIFICATION</scope>
</reference>
<sequence length="504" mass="58499">MENLLMFCSVIFLVLSVNILRSEARIFYQNVTLVYGSEEASVEALRLRTDGFGFANTGTLEFHATCPLQEVIGPRPDLWLLTCTTQELRDVLEPRTSRLNSVCESLQYNGLYSQKPARFCKSLHVLCSDRNQGAASGNPCHSWLLNSLFPEPEYYKFMLLQCPWQGAFNGTHAQQQQEPCWANLTLMNNNGHSHLSQGEEPLLLIHKILIVVWGSLLFIWIINWIKYYWYSNKLHKLLFVAPALKFVIIVILIIRWEFINATGLECRWLEITSYVLRSAEQAMLFMAMMLASEGWCVVRPKIRNIRHALLPVLFLAFLGSVICVVWVHSYFMAFAVCSIVFVIYRALKWCSYNIELINRQIIITQAIMTQKEITFRDGMGFKEQLLKKRDIYLRLRLVCAVYTMVFAIVTTMATFLTEFAWVKEVTFEVPEILVFTALGLIFRLRDFSVYENIEIIVPRERSAVMFLPYPDMHWPKRQKIMMAFPLQPVEEVVCEEEKALLKDT</sequence>
<dbReference type="KEGG" id="spu:100889173"/>
<dbReference type="RefSeq" id="XP_011668372.2">
    <property type="nucleotide sequence ID" value="XM_011670070.2"/>
</dbReference>
<feature type="transmembrane region" description="Helical" evidence="1">
    <location>
        <begin position="397"/>
        <end position="421"/>
    </location>
</feature>
<feature type="transmembrane region" description="Helical" evidence="1">
    <location>
        <begin position="203"/>
        <end position="225"/>
    </location>
</feature>
<protein>
    <submittedName>
        <fullName evidence="3">Uncharacterized protein</fullName>
    </submittedName>
</protein>
<feature type="transmembrane region" description="Helical" evidence="1">
    <location>
        <begin position="308"/>
        <end position="327"/>
    </location>
</feature>
<keyword evidence="1" id="KW-0812">Transmembrane</keyword>
<dbReference type="OrthoDB" id="10003283at2759"/>
<keyword evidence="4" id="KW-1185">Reference proteome</keyword>
<dbReference type="InParanoid" id="A0A7M7LT04"/>
<dbReference type="GO" id="GO:0016020">
    <property type="term" value="C:membrane"/>
    <property type="evidence" value="ECO:0000318"/>
    <property type="project" value="GO_Central"/>
</dbReference>
<evidence type="ECO:0000256" key="1">
    <source>
        <dbReference type="SAM" id="Phobius"/>
    </source>
</evidence>
<proteinExistence type="predicted"/>
<feature type="signal peptide" evidence="2">
    <location>
        <begin position="1"/>
        <end position="24"/>
    </location>
</feature>
<keyword evidence="1" id="KW-1133">Transmembrane helix</keyword>
<feature type="transmembrane region" description="Helical" evidence="1">
    <location>
        <begin position="333"/>
        <end position="350"/>
    </location>
</feature>
<organism evidence="3 4">
    <name type="scientific">Strongylocentrotus purpuratus</name>
    <name type="common">Purple sea urchin</name>
    <dbReference type="NCBI Taxonomy" id="7668"/>
    <lineage>
        <taxon>Eukaryota</taxon>
        <taxon>Metazoa</taxon>
        <taxon>Echinodermata</taxon>
        <taxon>Eleutherozoa</taxon>
        <taxon>Echinozoa</taxon>
        <taxon>Echinoidea</taxon>
        <taxon>Euechinoidea</taxon>
        <taxon>Echinacea</taxon>
        <taxon>Camarodonta</taxon>
        <taxon>Echinidea</taxon>
        <taxon>Strongylocentrotidae</taxon>
        <taxon>Strongylocentrotus</taxon>
    </lineage>
</organism>
<dbReference type="OMA" id="MAFAVCS"/>
<dbReference type="GO" id="GO:0005794">
    <property type="term" value="C:Golgi apparatus"/>
    <property type="evidence" value="ECO:0000318"/>
    <property type="project" value="GO_Central"/>
</dbReference>